<dbReference type="EMBL" id="PHUJ01000001">
    <property type="protein sequence ID" value="PKB41391.1"/>
    <property type="molecule type" value="Genomic_DNA"/>
</dbReference>
<gene>
    <name evidence="3" type="ORF">ATL51_0055</name>
</gene>
<dbReference type="AlphaFoldDB" id="A0AA44ZSP5"/>
<evidence type="ECO:0000313" key="4">
    <source>
        <dbReference type="Proteomes" id="UP000232453"/>
    </source>
</evidence>
<accession>A0AA44ZSP5</accession>
<evidence type="ECO:0000259" key="1">
    <source>
        <dbReference type="Pfam" id="PF14399"/>
    </source>
</evidence>
<proteinExistence type="predicted"/>
<organism evidence="3 4">
    <name type="scientific">Pseudonocardia alni</name>
    <name type="common">Amycolata alni</name>
    <dbReference type="NCBI Taxonomy" id="33907"/>
    <lineage>
        <taxon>Bacteria</taxon>
        <taxon>Bacillati</taxon>
        <taxon>Actinomycetota</taxon>
        <taxon>Actinomycetes</taxon>
        <taxon>Pseudonocardiales</taxon>
        <taxon>Pseudonocardiaceae</taxon>
        <taxon>Pseudonocardia</taxon>
    </lineage>
</organism>
<sequence>MTTTTDGHGWIGVEDYPHRMAGHCGSGALRDLLEWAGLSWGGKPLSEGTVFGLGGCLSFNYLRGPGLGTPFYLVGRGSGLTESLSTRLGIAGFAHDTDDPDEGRAWLDRELNAGRPLLCWADMSELPYLRVRMQMSRHDIVVTGYEPNRQQVRVIDNDRAEPQVIPAAALAAARSSTGFPTPTRHTCYPLRFPDSLPDQRTAAASACAQSAQSMTAPTDGNIITVPGAPAAGHGLGGVATFLADLEAWPDVLDRTGETPEHDLHAALSTLAVFIEKAGTGGGLFRRLQAQFLAELTDIDARAHPAAVIYEELAGTWSEIAARAVDKTAGPPATRWRNVQDRARRLPQLETDGAHHLQDLARVLAS</sequence>
<feature type="domain" description="Butirosin biosynthesis protein H N-terminal" evidence="1">
    <location>
        <begin position="23"/>
        <end position="157"/>
    </location>
</feature>
<evidence type="ECO:0000259" key="2">
    <source>
        <dbReference type="Pfam" id="PF16169"/>
    </source>
</evidence>
<protein>
    <submittedName>
        <fullName evidence="3">Butirosin biosynthesis protein H-like</fullName>
    </submittedName>
</protein>
<dbReference type="InterPro" id="IPR032369">
    <property type="entry name" value="DUF4872"/>
</dbReference>
<feature type="domain" description="DUF4872" evidence="2">
    <location>
        <begin position="169"/>
        <end position="354"/>
    </location>
</feature>
<name>A0AA44ZSP5_PSEA5</name>
<dbReference type="InterPro" id="IPR026935">
    <property type="entry name" value="BtrH_N"/>
</dbReference>
<dbReference type="Pfam" id="PF14399">
    <property type="entry name" value="BtrH_N"/>
    <property type="match status" value="1"/>
</dbReference>
<dbReference type="Pfam" id="PF16169">
    <property type="entry name" value="DUF4872"/>
    <property type="match status" value="1"/>
</dbReference>
<evidence type="ECO:0000313" key="3">
    <source>
        <dbReference type="EMBL" id="PKB41391.1"/>
    </source>
</evidence>
<dbReference type="Proteomes" id="UP000232453">
    <property type="component" value="Unassembled WGS sequence"/>
</dbReference>
<reference evidence="3 4" key="1">
    <citation type="submission" date="2017-11" db="EMBL/GenBank/DDBJ databases">
        <title>Sequencing the genomes of 1000 actinobacteria strains.</title>
        <authorList>
            <person name="Klenk H.-P."/>
        </authorList>
    </citation>
    <scope>NUCLEOTIDE SEQUENCE [LARGE SCALE GENOMIC DNA]</scope>
    <source>
        <strain evidence="3 4">DSM 44104</strain>
    </source>
</reference>
<comment type="caution">
    <text evidence="3">The sequence shown here is derived from an EMBL/GenBank/DDBJ whole genome shotgun (WGS) entry which is preliminary data.</text>
</comment>